<accession>A0ABQ8G1X0</accession>
<evidence type="ECO:0000313" key="3">
    <source>
        <dbReference type="Proteomes" id="UP000774617"/>
    </source>
</evidence>
<gene>
    <name evidence="2" type="ORF">B0J12DRAFT_674552</name>
</gene>
<keyword evidence="1" id="KW-1133">Transmembrane helix</keyword>
<keyword evidence="1" id="KW-0472">Membrane</keyword>
<proteinExistence type="predicted"/>
<keyword evidence="1" id="KW-0812">Transmembrane</keyword>
<sequence>MSFSSSLYYLASAINAVSIPGHAIFGLQHVNPAIRSIPPAPELALGKATATTAWDMVNAMLATLALLNYQWAKTGGPKSFEEKAIVWTSMLAGSIVGWRYFKVKSYAGLGCLWLAPAFSLMAMFL</sequence>
<comment type="caution">
    <text evidence="2">The sequence shown here is derived from an EMBL/GenBank/DDBJ whole genome shotgun (WGS) entry which is preliminary data.</text>
</comment>
<organism evidence="2 3">
    <name type="scientific">Macrophomina phaseolina</name>
    <dbReference type="NCBI Taxonomy" id="35725"/>
    <lineage>
        <taxon>Eukaryota</taxon>
        <taxon>Fungi</taxon>
        <taxon>Dikarya</taxon>
        <taxon>Ascomycota</taxon>
        <taxon>Pezizomycotina</taxon>
        <taxon>Dothideomycetes</taxon>
        <taxon>Dothideomycetes incertae sedis</taxon>
        <taxon>Botryosphaeriales</taxon>
        <taxon>Botryosphaeriaceae</taxon>
        <taxon>Macrophomina</taxon>
    </lineage>
</organism>
<reference evidence="2 3" key="1">
    <citation type="journal article" date="2021" name="Nat. Commun.">
        <title>Genetic determinants of endophytism in the Arabidopsis root mycobiome.</title>
        <authorList>
            <person name="Mesny F."/>
            <person name="Miyauchi S."/>
            <person name="Thiergart T."/>
            <person name="Pickel B."/>
            <person name="Atanasova L."/>
            <person name="Karlsson M."/>
            <person name="Huettel B."/>
            <person name="Barry K.W."/>
            <person name="Haridas S."/>
            <person name="Chen C."/>
            <person name="Bauer D."/>
            <person name="Andreopoulos W."/>
            <person name="Pangilinan J."/>
            <person name="LaButti K."/>
            <person name="Riley R."/>
            <person name="Lipzen A."/>
            <person name="Clum A."/>
            <person name="Drula E."/>
            <person name="Henrissat B."/>
            <person name="Kohler A."/>
            <person name="Grigoriev I.V."/>
            <person name="Martin F.M."/>
            <person name="Hacquard S."/>
        </authorList>
    </citation>
    <scope>NUCLEOTIDE SEQUENCE [LARGE SCALE GENOMIC DNA]</scope>
    <source>
        <strain evidence="2 3">MPI-SDFR-AT-0080</strain>
    </source>
</reference>
<dbReference type="Proteomes" id="UP000774617">
    <property type="component" value="Unassembled WGS sequence"/>
</dbReference>
<feature type="transmembrane region" description="Helical" evidence="1">
    <location>
        <begin position="7"/>
        <end position="28"/>
    </location>
</feature>
<dbReference type="EMBL" id="JAGTJR010000026">
    <property type="protein sequence ID" value="KAH7042275.1"/>
    <property type="molecule type" value="Genomic_DNA"/>
</dbReference>
<evidence type="ECO:0000256" key="1">
    <source>
        <dbReference type="SAM" id="Phobius"/>
    </source>
</evidence>
<protein>
    <submittedName>
        <fullName evidence="2">Uncharacterized protein</fullName>
    </submittedName>
</protein>
<evidence type="ECO:0000313" key="2">
    <source>
        <dbReference type="EMBL" id="KAH7042275.1"/>
    </source>
</evidence>
<feature type="transmembrane region" description="Helical" evidence="1">
    <location>
        <begin position="107"/>
        <end position="124"/>
    </location>
</feature>
<keyword evidence="3" id="KW-1185">Reference proteome</keyword>
<name>A0ABQ8G1X0_9PEZI</name>